<feature type="region of interest" description="Disordered" evidence="1">
    <location>
        <begin position="123"/>
        <end position="154"/>
    </location>
</feature>
<accession>A0A2I2KM92</accession>
<keyword evidence="3" id="KW-1185">Reference proteome</keyword>
<dbReference type="OrthoDB" id="3217853at2"/>
<gene>
    <name evidence="2" type="ORF">FRACA_1540012</name>
</gene>
<feature type="region of interest" description="Disordered" evidence="1">
    <location>
        <begin position="33"/>
        <end position="80"/>
    </location>
</feature>
<feature type="compositionally biased region" description="Pro residues" evidence="1">
    <location>
        <begin position="130"/>
        <end position="145"/>
    </location>
</feature>
<evidence type="ECO:0000256" key="1">
    <source>
        <dbReference type="SAM" id="MobiDB-lite"/>
    </source>
</evidence>
<protein>
    <submittedName>
        <fullName evidence="2">Uncharacterized protein</fullName>
    </submittedName>
</protein>
<sequence>MSTPGPLAVEAALLLDALRGLATAAAADPAAASAASAANPASAADPAGGPDPAGVAADPAAADSATRAARGCAGEERPCTSCPLCRLMAALSADRSEVMRHLVAAGESLVAAFRAAVEAATVEVPQGRGPRPPGAPGPRTTPAPRPRVQRIDVT</sequence>
<evidence type="ECO:0000313" key="2">
    <source>
        <dbReference type="EMBL" id="SNQ46766.1"/>
    </source>
</evidence>
<name>A0A2I2KM92_9ACTN</name>
<proteinExistence type="predicted"/>
<evidence type="ECO:0000313" key="3">
    <source>
        <dbReference type="Proteomes" id="UP000234331"/>
    </source>
</evidence>
<dbReference type="AlphaFoldDB" id="A0A2I2KM92"/>
<reference evidence="2 3" key="1">
    <citation type="submission" date="2017-06" db="EMBL/GenBank/DDBJ databases">
        <authorList>
            <person name="Kim H.J."/>
            <person name="Triplett B.A."/>
        </authorList>
    </citation>
    <scope>NUCLEOTIDE SEQUENCE [LARGE SCALE GENOMIC DNA]</scope>
    <source>
        <strain evidence="2">FRACA_ARgP5</strain>
    </source>
</reference>
<dbReference type="Proteomes" id="UP000234331">
    <property type="component" value="Unassembled WGS sequence"/>
</dbReference>
<feature type="compositionally biased region" description="Low complexity" evidence="1">
    <location>
        <begin position="33"/>
        <end position="69"/>
    </location>
</feature>
<dbReference type="EMBL" id="FZMO01000062">
    <property type="protein sequence ID" value="SNQ46766.1"/>
    <property type="molecule type" value="Genomic_DNA"/>
</dbReference>
<organism evidence="2 3">
    <name type="scientific">Frankia canadensis</name>
    <dbReference type="NCBI Taxonomy" id="1836972"/>
    <lineage>
        <taxon>Bacteria</taxon>
        <taxon>Bacillati</taxon>
        <taxon>Actinomycetota</taxon>
        <taxon>Actinomycetes</taxon>
        <taxon>Frankiales</taxon>
        <taxon>Frankiaceae</taxon>
        <taxon>Frankia</taxon>
    </lineage>
</organism>
<dbReference type="RefSeq" id="WP_133150589.1">
    <property type="nucleotide sequence ID" value="NZ_FZMO01000062.1"/>
</dbReference>